<proteinExistence type="predicted"/>
<dbReference type="InterPro" id="IPR049254">
    <property type="entry name" value="Phage_tail_terminator"/>
</dbReference>
<name>A0AAW8W9B5_9LACO</name>
<reference evidence="1" key="1">
    <citation type="submission" date="2023-08" db="EMBL/GenBank/DDBJ databases">
        <authorList>
            <person name="Page C.A."/>
            <person name="Perez-Diaz I.M."/>
        </authorList>
    </citation>
    <scope>NUCLEOTIDE SEQUENCE</scope>
    <source>
        <strain evidence="1">3.8.38</strain>
    </source>
</reference>
<accession>A0AAW8W9B5</accession>
<dbReference type="AlphaFoldDB" id="A0AAW8W9B5"/>
<comment type="caution">
    <text evidence="1">The sequence shown here is derived from an EMBL/GenBank/DDBJ whole genome shotgun (WGS) entry which is preliminary data.</text>
</comment>
<gene>
    <name evidence="1" type="ORF">RI532_13160</name>
</gene>
<organism evidence="1 2">
    <name type="scientific">Levilactobacillus namurensis</name>
    <dbReference type="NCBI Taxonomy" id="380393"/>
    <lineage>
        <taxon>Bacteria</taxon>
        <taxon>Bacillati</taxon>
        <taxon>Bacillota</taxon>
        <taxon>Bacilli</taxon>
        <taxon>Lactobacillales</taxon>
        <taxon>Lactobacillaceae</taxon>
        <taxon>Levilactobacillus</taxon>
    </lineage>
</organism>
<dbReference type="Pfam" id="PF20765">
    <property type="entry name" value="Phage_tail_terminator_8"/>
    <property type="match status" value="1"/>
</dbReference>
<evidence type="ECO:0000313" key="1">
    <source>
        <dbReference type="EMBL" id="MDT7015324.1"/>
    </source>
</evidence>
<protein>
    <recommendedName>
        <fullName evidence="3">Phage protein</fullName>
    </recommendedName>
</protein>
<sequence length="140" mass="16287">MTMDIIDRIGQQLKKLFPDAVIYRKNQKGGFKEPSFFVSKITTTRQPELFNRQKRGYHYQVVYFPAPDNAEPDMEWMEEQLLDRFTQLDNFAPIRDVDFSIVDGALTMAFSITIRAYPEDLTPKQQAMNYHGGITDGKQI</sequence>
<dbReference type="EMBL" id="JAVLAM010000005">
    <property type="protein sequence ID" value="MDT7015324.1"/>
    <property type="molecule type" value="Genomic_DNA"/>
</dbReference>
<evidence type="ECO:0008006" key="3">
    <source>
        <dbReference type="Google" id="ProtNLM"/>
    </source>
</evidence>
<dbReference type="Proteomes" id="UP001254075">
    <property type="component" value="Unassembled WGS sequence"/>
</dbReference>
<evidence type="ECO:0000313" key="2">
    <source>
        <dbReference type="Proteomes" id="UP001254075"/>
    </source>
</evidence>